<proteinExistence type="predicted"/>
<name>A0ABU3N8Q8_9SPHN</name>
<feature type="region of interest" description="Disordered" evidence="1">
    <location>
        <begin position="81"/>
        <end position="113"/>
    </location>
</feature>
<evidence type="ECO:0000313" key="2">
    <source>
        <dbReference type="EMBL" id="MDT8760900.1"/>
    </source>
</evidence>
<sequence>MIVNLHIDRLVLDGLPMRSHERPLIQAAVEAELTRLIARDHREQALPPGHGGALSIPHTGDPTTRSELLGIDIGEAIFAHLQPRLQPHPSTPEQICGPGSGRRASPLSRESSR</sequence>
<dbReference type="EMBL" id="JALMLT010000006">
    <property type="protein sequence ID" value="MDT8760900.1"/>
    <property type="molecule type" value="Genomic_DNA"/>
</dbReference>
<feature type="region of interest" description="Disordered" evidence="1">
    <location>
        <begin position="44"/>
        <end position="66"/>
    </location>
</feature>
<protein>
    <submittedName>
        <fullName evidence="2">Uncharacterized protein</fullName>
    </submittedName>
</protein>
<gene>
    <name evidence="2" type="ORF">MZO42_19545</name>
</gene>
<accession>A0ABU3N8Q8</accession>
<organism evidence="2">
    <name type="scientific">Sphingomonas psychrotolerans</name>
    <dbReference type="NCBI Taxonomy" id="1327635"/>
    <lineage>
        <taxon>Bacteria</taxon>
        <taxon>Pseudomonadati</taxon>
        <taxon>Pseudomonadota</taxon>
        <taxon>Alphaproteobacteria</taxon>
        <taxon>Sphingomonadales</taxon>
        <taxon>Sphingomonadaceae</taxon>
        <taxon>Sphingomonas</taxon>
    </lineage>
</organism>
<comment type="caution">
    <text evidence="2">The sequence shown here is derived from an EMBL/GenBank/DDBJ whole genome shotgun (WGS) entry which is preliminary data.</text>
</comment>
<evidence type="ECO:0000256" key="1">
    <source>
        <dbReference type="SAM" id="MobiDB-lite"/>
    </source>
</evidence>
<reference evidence="2" key="1">
    <citation type="submission" date="2022-04" db="EMBL/GenBank/DDBJ databases">
        <title>Tomato heritable bacteria conferring resistance against bacterial wilt.</title>
        <authorList>
            <person name="Yin J."/>
        </authorList>
    </citation>
    <scope>NUCLEOTIDE SEQUENCE</scope>
    <source>
        <strain evidence="2">Cra20</strain>
    </source>
</reference>